<dbReference type="KEGG" id="hsn:DV733_06190"/>
<name>A0A4D6HCH9_9EURY</name>
<protein>
    <recommendedName>
        <fullName evidence="5">CopG family transcriptional regulator</fullName>
    </recommendedName>
</protein>
<dbReference type="OrthoDB" id="178000at2157"/>
<feature type="coiled-coil region" evidence="1">
    <location>
        <begin position="87"/>
        <end position="233"/>
    </location>
</feature>
<evidence type="ECO:0008006" key="5">
    <source>
        <dbReference type="Google" id="ProtNLM"/>
    </source>
</evidence>
<dbReference type="STRING" id="1457250.GCA_000755225_00250"/>
<sequence>MASESRDDVTISLPPDLESWLDQQAAELGVDREAVLVQLLASYRAADELDDVAVSDSDLDAAVQSAVSDRLPEVADAVEQRIQVPDVDALEERIDDVENEFQGKLDDVRQRVIQVKREADSKVDAERADAIEQRLGDLESAVDRVDELERRLDGLDDGDRLDDVETELDGVESRLTALQGRLDEQDDVDERVEGLADRLDDVQDKLKTVAWVVRDLREERARAGATVEAIKREAATHDLSRARCENCGEGVEIGLLTEPSCPHCDAALDGIEPSSRMFGLGSAKLTVAAQIESGADEQGDEMDDIDTEAPGDRR</sequence>
<accession>A0A4D6HCH9</accession>
<dbReference type="RefSeq" id="WP_049995584.1">
    <property type="nucleotide sequence ID" value="NZ_CP031310.1"/>
</dbReference>
<keyword evidence="4" id="KW-1185">Reference proteome</keyword>
<dbReference type="Proteomes" id="UP000296706">
    <property type="component" value="Chromosome"/>
</dbReference>
<feature type="region of interest" description="Disordered" evidence="2">
    <location>
        <begin position="291"/>
        <end position="314"/>
    </location>
</feature>
<organism evidence="3 4">
    <name type="scientific">Halapricum salinum</name>
    <dbReference type="NCBI Taxonomy" id="1457250"/>
    <lineage>
        <taxon>Archaea</taxon>
        <taxon>Methanobacteriati</taxon>
        <taxon>Methanobacteriota</taxon>
        <taxon>Stenosarchaea group</taxon>
        <taxon>Halobacteria</taxon>
        <taxon>Halobacteriales</taxon>
        <taxon>Haloarculaceae</taxon>
        <taxon>Halapricum</taxon>
    </lineage>
</organism>
<dbReference type="AlphaFoldDB" id="A0A4D6HCH9"/>
<dbReference type="EMBL" id="CP031310">
    <property type="protein sequence ID" value="QCC50858.1"/>
    <property type="molecule type" value="Genomic_DNA"/>
</dbReference>
<dbReference type="Gene3D" id="1.10.287.1490">
    <property type="match status" value="1"/>
</dbReference>
<dbReference type="GeneID" id="39847436"/>
<dbReference type="SUPFAM" id="SSF57997">
    <property type="entry name" value="Tropomyosin"/>
    <property type="match status" value="1"/>
</dbReference>
<gene>
    <name evidence="3" type="ORF">DV733_06190</name>
</gene>
<reference evidence="3 4" key="1">
    <citation type="journal article" date="2019" name="Nat. Commun.">
        <title>A new type of DNA phosphorothioation-based antiviral system in archaea.</title>
        <authorList>
            <person name="Xiong L."/>
            <person name="Liu S."/>
            <person name="Chen S."/>
            <person name="Xiao Y."/>
            <person name="Zhu B."/>
            <person name="Gao Y."/>
            <person name="Zhang Y."/>
            <person name="Chen B."/>
            <person name="Luo J."/>
            <person name="Deng Z."/>
            <person name="Chen X."/>
            <person name="Wang L."/>
            <person name="Chen S."/>
        </authorList>
    </citation>
    <scope>NUCLEOTIDE SEQUENCE [LARGE SCALE GENOMIC DNA]</scope>
    <source>
        <strain evidence="3 4">CBA1105</strain>
    </source>
</reference>
<evidence type="ECO:0000313" key="4">
    <source>
        <dbReference type="Proteomes" id="UP000296706"/>
    </source>
</evidence>
<keyword evidence="1" id="KW-0175">Coiled coil</keyword>
<evidence type="ECO:0000313" key="3">
    <source>
        <dbReference type="EMBL" id="QCC50858.1"/>
    </source>
</evidence>
<feature type="compositionally biased region" description="Acidic residues" evidence="2">
    <location>
        <begin position="294"/>
        <end position="314"/>
    </location>
</feature>
<proteinExistence type="predicted"/>
<evidence type="ECO:0000256" key="1">
    <source>
        <dbReference type="SAM" id="Coils"/>
    </source>
</evidence>
<evidence type="ECO:0000256" key="2">
    <source>
        <dbReference type="SAM" id="MobiDB-lite"/>
    </source>
</evidence>